<dbReference type="InterPro" id="IPR016069">
    <property type="entry name" value="Translin_C"/>
</dbReference>
<dbReference type="GO" id="GO:0043565">
    <property type="term" value="F:sequence-specific DNA binding"/>
    <property type="evidence" value="ECO:0007669"/>
    <property type="project" value="InterPro"/>
</dbReference>
<comment type="caution">
    <text evidence="8">The sequence shown here is derived from an EMBL/GenBank/DDBJ whole genome shotgun (WGS) entry which is preliminary data.</text>
</comment>
<dbReference type="Gene3D" id="1.20.58.190">
    <property type="entry name" value="Translin, domain 1"/>
    <property type="match status" value="1"/>
</dbReference>
<dbReference type="GO" id="GO:0003697">
    <property type="term" value="F:single-stranded DNA binding"/>
    <property type="evidence" value="ECO:0007669"/>
    <property type="project" value="InterPro"/>
</dbReference>
<sequence>MNTQLDYINDLLEKDSELRDKIRDEVHDLDKKTRVMAGILNKLHSTPPDKVAPLLDSVRPIIQSCQKNSSALAEIIPPNQFWRWKDMWSFSLRNAIFSAALVEYMTSRTLISLEQVSATLGIDDAWKDKFALTAEDYLHALITLVNELSRLAVNSVTMGDFDEPLKISTFVKDVFAGFSMLNLKNDTLRRRYDSLKYDLKKIEEVVYDISLRNLHGAKAQEVTPDPTKSSE</sequence>
<accession>A0A9P6HBL3</accession>
<dbReference type="Gene3D" id="1.20.58.200">
    <property type="entry name" value="Translin, domain 2"/>
    <property type="match status" value="1"/>
</dbReference>
<comment type="subcellular location">
    <subcellularLocation>
        <location evidence="2">Cytoplasm</location>
    </subcellularLocation>
    <subcellularLocation>
        <location evidence="1">Nucleus</location>
    </subcellularLocation>
</comment>
<organism evidence="8 9">
    <name type="scientific">Thelephora terrestris</name>
    <dbReference type="NCBI Taxonomy" id="56493"/>
    <lineage>
        <taxon>Eukaryota</taxon>
        <taxon>Fungi</taxon>
        <taxon>Dikarya</taxon>
        <taxon>Basidiomycota</taxon>
        <taxon>Agaricomycotina</taxon>
        <taxon>Agaricomycetes</taxon>
        <taxon>Thelephorales</taxon>
        <taxon>Thelephoraceae</taxon>
        <taxon>Thelephora</taxon>
    </lineage>
</organism>
<evidence type="ECO:0000313" key="8">
    <source>
        <dbReference type="EMBL" id="KAF9783492.1"/>
    </source>
</evidence>
<dbReference type="FunFam" id="1.20.58.200:FF:000002">
    <property type="entry name" value="Putative translin"/>
    <property type="match status" value="1"/>
</dbReference>
<dbReference type="AlphaFoldDB" id="A0A9P6HBL3"/>
<reference evidence="8" key="1">
    <citation type="journal article" date="2020" name="Nat. Commun.">
        <title>Large-scale genome sequencing of mycorrhizal fungi provides insights into the early evolution of symbiotic traits.</title>
        <authorList>
            <person name="Miyauchi S."/>
            <person name="Kiss E."/>
            <person name="Kuo A."/>
            <person name="Drula E."/>
            <person name="Kohler A."/>
            <person name="Sanchez-Garcia M."/>
            <person name="Morin E."/>
            <person name="Andreopoulos B."/>
            <person name="Barry K.W."/>
            <person name="Bonito G."/>
            <person name="Buee M."/>
            <person name="Carver A."/>
            <person name="Chen C."/>
            <person name="Cichocki N."/>
            <person name="Clum A."/>
            <person name="Culley D."/>
            <person name="Crous P.W."/>
            <person name="Fauchery L."/>
            <person name="Girlanda M."/>
            <person name="Hayes R.D."/>
            <person name="Keri Z."/>
            <person name="LaButti K."/>
            <person name="Lipzen A."/>
            <person name="Lombard V."/>
            <person name="Magnuson J."/>
            <person name="Maillard F."/>
            <person name="Murat C."/>
            <person name="Nolan M."/>
            <person name="Ohm R.A."/>
            <person name="Pangilinan J."/>
            <person name="Pereira M.F."/>
            <person name="Perotto S."/>
            <person name="Peter M."/>
            <person name="Pfister S."/>
            <person name="Riley R."/>
            <person name="Sitrit Y."/>
            <person name="Stielow J.B."/>
            <person name="Szollosi G."/>
            <person name="Zifcakova L."/>
            <person name="Stursova M."/>
            <person name="Spatafora J.W."/>
            <person name="Tedersoo L."/>
            <person name="Vaario L.M."/>
            <person name="Yamada A."/>
            <person name="Yan M."/>
            <person name="Wang P."/>
            <person name="Xu J."/>
            <person name="Bruns T."/>
            <person name="Baldrian P."/>
            <person name="Vilgalys R."/>
            <person name="Dunand C."/>
            <person name="Henrissat B."/>
            <person name="Grigoriev I.V."/>
            <person name="Hibbett D."/>
            <person name="Nagy L.G."/>
            <person name="Martin F.M."/>
        </authorList>
    </citation>
    <scope>NUCLEOTIDE SEQUENCE</scope>
    <source>
        <strain evidence="8">UH-Tt-Lm1</strain>
    </source>
</reference>
<dbReference type="InterPro" id="IPR002848">
    <property type="entry name" value="Translin_fam"/>
</dbReference>
<dbReference type="GO" id="GO:0016070">
    <property type="term" value="P:RNA metabolic process"/>
    <property type="evidence" value="ECO:0007669"/>
    <property type="project" value="InterPro"/>
</dbReference>
<proteinExistence type="inferred from homology"/>
<name>A0A9P6HBL3_9AGAM</name>
<keyword evidence="7" id="KW-0539">Nucleus</keyword>
<evidence type="ECO:0000256" key="7">
    <source>
        <dbReference type="ARBA" id="ARBA00023242"/>
    </source>
</evidence>
<protein>
    <submittedName>
        <fullName evidence="8">Translin</fullName>
    </submittedName>
</protein>
<dbReference type="GO" id="GO:0005737">
    <property type="term" value="C:cytoplasm"/>
    <property type="evidence" value="ECO:0007669"/>
    <property type="project" value="UniProtKB-SubCell"/>
</dbReference>
<dbReference type="SUPFAM" id="SSF74784">
    <property type="entry name" value="Translin"/>
    <property type="match status" value="1"/>
</dbReference>
<dbReference type="InterPro" id="IPR033956">
    <property type="entry name" value="Translin"/>
</dbReference>
<dbReference type="Pfam" id="PF01997">
    <property type="entry name" value="Translin"/>
    <property type="match status" value="1"/>
</dbReference>
<gene>
    <name evidence="8" type="ORF">BJ322DRAFT_1110387</name>
</gene>
<dbReference type="PANTHER" id="PTHR10741">
    <property type="entry name" value="TRANSLIN AND TRANSLIN ASSOCIATED PROTEIN X"/>
    <property type="match status" value="1"/>
</dbReference>
<dbReference type="CDD" id="cd14819">
    <property type="entry name" value="Translin"/>
    <property type="match status" value="1"/>
</dbReference>
<dbReference type="EMBL" id="WIUZ02000010">
    <property type="protein sequence ID" value="KAF9783492.1"/>
    <property type="molecule type" value="Genomic_DNA"/>
</dbReference>
<evidence type="ECO:0000256" key="5">
    <source>
        <dbReference type="ARBA" id="ARBA00022884"/>
    </source>
</evidence>
<evidence type="ECO:0000256" key="1">
    <source>
        <dbReference type="ARBA" id="ARBA00004123"/>
    </source>
</evidence>
<dbReference type="InterPro" id="IPR016068">
    <property type="entry name" value="Translin_N"/>
</dbReference>
<comment type="similarity">
    <text evidence="3">Belongs to the translin family.</text>
</comment>
<evidence type="ECO:0000313" key="9">
    <source>
        <dbReference type="Proteomes" id="UP000736335"/>
    </source>
</evidence>
<evidence type="ECO:0000256" key="6">
    <source>
        <dbReference type="ARBA" id="ARBA00023125"/>
    </source>
</evidence>
<keyword evidence="6" id="KW-0238">DNA-binding</keyword>
<reference evidence="8" key="2">
    <citation type="submission" date="2020-11" db="EMBL/GenBank/DDBJ databases">
        <authorList>
            <consortium name="DOE Joint Genome Institute"/>
            <person name="Kuo A."/>
            <person name="Miyauchi S."/>
            <person name="Kiss E."/>
            <person name="Drula E."/>
            <person name="Kohler A."/>
            <person name="Sanchez-Garcia M."/>
            <person name="Andreopoulos B."/>
            <person name="Barry K.W."/>
            <person name="Bonito G."/>
            <person name="Buee M."/>
            <person name="Carver A."/>
            <person name="Chen C."/>
            <person name="Cichocki N."/>
            <person name="Clum A."/>
            <person name="Culley D."/>
            <person name="Crous P.W."/>
            <person name="Fauchery L."/>
            <person name="Girlanda M."/>
            <person name="Hayes R."/>
            <person name="Keri Z."/>
            <person name="Labutti K."/>
            <person name="Lipzen A."/>
            <person name="Lombard V."/>
            <person name="Magnuson J."/>
            <person name="Maillard F."/>
            <person name="Morin E."/>
            <person name="Murat C."/>
            <person name="Nolan M."/>
            <person name="Ohm R."/>
            <person name="Pangilinan J."/>
            <person name="Pereira M."/>
            <person name="Perotto S."/>
            <person name="Peter M."/>
            <person name="Riley R."/>
            <person name="Sitrit Y."/>
            <person name="Stielow B."/>
            <person name="Szollosi G."/>
            <person name="Zifcakova L."/>
            <person name="Stursova M."/>
            <person name="Spatafora J.W."/>
            <person name="Tedersoo L."/>
            <person name="Vaario L.-M."/>
            <person name="Yamada A."/>
            <person name="Yan M."/>
            <person name="Wang P."/>
            <person name="Xu J."/>
            <person name="Bruns T."/>
            <person name="Baldrian P."/>
            <person name="Vilgalys R."/>
            <person name="Henrissat B."/>
            <person name="Grigoriev I.V."/>
            <person name="Hibbett D."/>
            <person name="Nagy L.G."/>
            <person name="Martin F.M."/>
        </authorList>
    </citation>
    <scope>NUCLEOTIDE SEQUENCE</scope>
    <source>
        <strain evidence="8">UH-Tt-Lm1</strain>
    </source>
</reference>
<dbReference type="OrthoDB" id="829at2759"/>
<keyword evidence="5" id="KW-0694">RNA-binding</keyword>
<keyword evidence="4" id="KW-0963">Cytoplasm</keyword>
<dbReference type="GO" id="GO:0003723">
    <property type="term" value="F:RNA binding"/>
    <property type="evidence" value="ECO:0007669"/>
    <property type="project" value="UniProtKB-KW"/>
</dbReference>
<keyword evidence="9" id="KW-1185">Reference proteome</keyword>
<dbReference type="Proteomes" id="UP000736335">
    <property type="component" value="Unassembled WGS sequence"/>
</dbReference>
<dbReference type="GO" id="GO:0005634">
    <property type="term" value="C:nucleus"/>
    <property type="evidence" value="ECO:0007669"/>
    <property type="project" value="UniProtKB-SubCell"/>
</dbReference>
<evidence type="ECO:0000256" key="2">
    <source>
        <dbReference type="ARBA" id="ARBA00004496"/>
    </source>
</evidence>
<dbReference type="InterPro" id="IPR036081">
    <property type="entry name" value="Translin_sf"/>
</dbReference>
<evidence type="ECO:0000256" key="3">
    <source>
        <dbReference type="ARBA" id="ARBA00005902"/>
    </source>
</evidence>
<evidence type="ECO:0000256" key="4">
    <source>
        <dbReference type="ARBA" id="ARBA00022490"/>
    </source>
</evidence>